<protein>
    <submittedName>
        <fullName evidence="2">Erythromycin esterase family protein</fullName>
    </submittedName>
</protein>
<organism evidence="2 3">
    <name type="scientific">Actinoplanes aureus</name>
    <dbReference type="NCBI Taxonomy" id="2792083"/>
    <lineage>
        <taxon>Bacteria</taxon>
        <taxon>Bacillati</taxon>
        <taxon>Actinomycetota</taxon>
        <taxon>Actinomycetes</taxon>
        <taxon>Micromonosporales</taxon>
        <taxon>Micromonosporaceae</taxon>
        <taxon>Actinoplanes</taxon>
    </lineage>
</organism>
<name>A0A931C526_9ACTN</name>
<sequence>MAFESELRSLLESRAPQLLGLGEPTHLEPAFPRLRNEILRVLVEHGFRSIVLESDRMAAFAVDDYVRGRSDSVDLTAGLSHGLGYLSGNRELVGWLRAHNEKVPPAEQVSFHGFDAPLEMMSAASPGRYLRQLRDYLGVPASDLDRLIGDEGRWSDPAAQMDATRSIGRSPEAAALRVRTDDLLTQLYADAPRLIESTSLPAWQRARAAGTAALGLLRYHAVAADPASPAERTSRMLGVRDALMARNLLDIRELEHDRGPTLVFAHNRHLQRHPSRWELAGMDLEWFSAGATVSALLGAAYVFVAGSLGASPSLGLEPPAPETFEGSLGEGTGWFPPGQLRGEPRVTAEQRYFPLDTGTVEGCEAVLHVGSGDDPAAETAARIMELPGVAQHRIEPDSGMPEYVWGDRFFFAGADRNRPFATIVGHDIPDFDTRSRLDRPGAYRLNIELGRSEFKALFGYGPEEFSAHRDEIDFTEADRLIPHPAYAVQGWGSVVNPGPATAAEVERLLEYARSRSAARLRRQA</sequence>
<dbReference type="AlphaFoldDB" id="A0A931C526"/>
<dbReference type="EMBL" id="JADQTO010000001">
    <property type="protein sequence ID" value="MBG0560276.1"/>
    <property type="molecule type" value="Genomic_DNA"/>
</dbReference>
<evidence type="ECO:0000259" key="1">
    <source>
        <dbReference type="Pfam" id="PF19694"/>
    </source>
</evidence>
<dbReference type="Pfam" id="PF05139">
    <property type="entry name" value="Erythro_esteras"/>
    <property type="match status" value="1"/>
</dbReference>
<gene>
    <name evidence="2" type="ORF">I4J89_02195</name>
</gene>
<reference evidence="2" key="1">
    <citation type="submission" date="2020-11" db="EMBL/GenBank/DDBJ databases">
        <title>Isolation and identification of active actinomycetes.</title>
        <authorList>
            <person name="Sun X."/>
        </authorList>
    </citation>
    <scope>NUCLEOTIDE SEQUENCE</scope>
    <source>
        <strain evidence="2">NEAU-A11</strain>
    </source>
</reference>
<dbReference type="RefSeq" id="WP_196412071.1">
    <property type="nucleotide sequence ID" value="NZ_JADQTO010000001.1"/>
</dbReference>
<dbReference type="InterPro" id="IPR045676">
    <property type="entry name" value="DUF6194"/>
</dbReference>
<dbReference type="Proteomes" id="UP000598146">
    <property type="component" value="Unassembled WGS sequence"/>
</dbReference>
<dbReference type="InterPro" id="IPR052036">
    <property type="entry name" value="Hydrolase/PRTase-associated"/>
</dbReference>
<dbReference type="InterPro" id="IPR007815">
    <property type="entry name" value="Emycin_Estase"/>
</dbReference>
<dbReference type="GO" id="GO:0046677">
    <property type="term" value="P:response to antibiotic"/>
    <property type="evidence" value="ECO:0007669"/>
    <property type="project" value="InterPro"/>
</dbReference>
<dbReference type="Pfam" id="PF19694">
    <property type="entry name" value="DUF6194"/>
    <property type="match status" value="1"/>
</dbReference>
<comment type="caution">
    <text evidence="2">The sequence shown here is derived from an EMBL/GenBank/DDBJ whole genome shotgun (WGS) entry which is preliminary data.</text>
</comment>
<dbReference type="PANTHER" id="PTHR31299">
    <property type="entry name" value="ESTERASE, PUTATIVE (AFU_ORTHOLOGUE AFUA_1G05850)-RELATED"/>
    <property type="match status" value="1"/>
</dbReference>
<proteinExistence type="predicted"/>
<dbReference type="CDD" id="cd14728">
    <property type="entry name" value="Ere-like"/>
    <property type="match status" value="1"/>
</dbReference>
<accession>A0A931C526</accession>
<keyword evidence="3" id="KW-1185">Reference proteome</keyword>
<dbReference type="PANTHER" id="PTHR31299:SF0">
    <property type="entry name" value="ESTERASE, PUTATIVE (AFU_ORTHOLOGUE AFUA_1G05850)-RELATED"/>
    <property type="match status" value="1"/>
</dbReference>
<evidence type="ECO:0000313" key="3">
    <source>
        <dbReference type="Proteomes" id="UP000598146"/>
    </source>
</evidence>
<dbReference type="Gene3D" id="3.30.1870.10">
    <property type="entry name" value="EreA-like, domain 2"/>
    <property type="match status" value="1"/>
</dbReference>
<feature type="domain" description="DUF6194" evidence="1">
    <location>
        <begin position="380"/>
        <end position="523"/>
    </location>
</feature>
<dbReference type="SUPFAM" id="SSF159501">
    <property type="entry name" value="EreA/ChaN-like"/>
    <property type="match status" value="1"/>
</dbReference>
<evidence type="ECO:0000313" key="2">
    <source>
        <dbReference type="EMBL" id="MBG0560276.1"/>
    </source>
</evidence>